<keyword evidence="3" id="KW-1185">Reference proteome</keyword>
<sequence length="129" mass="14025">MADAVDDDDNDDATDGRRRDAAKGNVDGDRDTCQRGHDARLTLGSHDFFVIFCDFFEVLLVENAPDGVDDDDDIADDVMDDVGDAAKGNVSDGRDSCQPGCDARMTLRSRSKSNPPREKVLYLAGIRGI</sequence>
<dbReference type="AlphaFoldDB" id="A0A0D7A4P6"/>
<protein>
    <submittedName>
        <fullName evidence="2">Uncharacterized protein</fullName>
    </submittedName>
</protein>
<feature type="region of interest" description="Disordered" evidence="1">
    <location>
        <begin position="1"/>
        <end position="33"/>
    </location>
</feature>
<dbReference type="EMBL" id="KN882048">
    <property type="protein sequence ID" value="KIY45339.1"/>
    <property type="molecule type" value="Genomic_DNA"/>
</dbReference>
<feature type="compositionally biased region" description="Basic and acidic residues" evidence="1">
    <location>
        <begin position="14"/>
        <end position="33"/>
    </location>
</feature>
<reference evidence="2 3" key="1">
    <citation type="journal article" date="2015" name="Fungal Genet. Biol.">
        <title>Evolution of novel wood decay mechanisms in Agaricales revealed by the genome sequences of Fistulina hepatica and Cylindrobasidium torrendii.</title>
        <authorList>
            <person name="Floudas D."/>
            <person name="Held B.W."/>
            <person name="Riley R."/>
            <person name="Nagy L.G."/>
            <person name="Koehler G."/>
            <person name="Ransdell A.S."/>
            <person name="Younus H."/>
            <person name="Chow J."/>
            <person name="Chiniquy J."/>
            <person name="Lipzen A."/>
            <person name="Tritt A."/>
            <person name="Sun H."/>
            <person name="Haridas S."/>
            <person name="LaButti K."/>
            <person name="Ohm R.A."/>
            <person name="Kues U."/>
            <person name="Blanchette R.A."/>
            <person name="Grigoriev I.V."/>
            <person name="Minto R.E."/>
            <person name="Hibbett D.S."/>
        </authorList>
    </citation>
    <scope>NUCLEOTIDE SEQUENCE [LARGE SCALE GENOMIC DNA]</scope>
    <source>
        <strain evidence="2 3">ATCC 64428</strain>
    </source>
</reference>
<evidence type="ECO:0000256" key="1">
    <source>
        <dbReference type="SAM" id="MobiDB-lite"/>
    </source>
</evidence>
<gene>
    <name evidence="2" type="ORF">FISHEDRAFT_76523</name>
</gene>
<accession>A0A0D7A4P6</accession>
<organism evidence="2 3">
    <name type="scientific">Fistulina hepatica ATCC 64428</name>
    <dbReference type="NCBI Taxonomy" id="1128425"/>
    <lineage>
        <taxon>Eukaryota</taxon>
        <taxon>Fungi</taxon>
        <taxon>Dikarya</taxon>
        <taxon>Basidiomycota</taxon>
        <taxon>Agaricomycotina</taxon>
        <taxon>Agaricomycetes</taxon>
        <taxon>Agaricomycetidae</taxon>
        <taxon>Agaricales</taxon>
        <taxon>Fistulinaceae</taxon>
        <taxon>Fistulina</taxon>
    </lineage>
</organism>
<evidence type="ECO:0000313" key="3">
    <source>
        <dbReference type="Proteomes" id="UP000054144"/>
    </source>
</evidence>
<evidence type="ECO:0000313" key="2">
    <source>
        <dbReference type="EMBL" id="KIY45339.1"/>
    </source>
</evidence>
<dbReference type="Proteomes" id="UP000054144">
    <property type="component" value="Unassembled WGS sequence"/>
</dbReference>
<name>A0A0D7A4P6_9AGAR</name>
<proteinExistence type="predicted"/>
<feature type="compositionally biased region" description="Acidic residues" evidence="1">
    <location>
        <begin position="1"/>
        <end position="13"/>
    </location>
</feature>